<feature type="region of interest" description="Disordered" evidence="1">
    <location>
        <begin position="53"/>
        <end position="89"/>
    </location>
</feature>
<evidence type="ECO:0008006" key="4">
    <source>
        <dbReference type="Google" id="ProtNLM"/>
    </source>
</evidence>
<accession>A0ABP6UFP9</accession>
<dbReference type="RefSeq" id="WP_345585559.1">
    <property type="nucleotide sequence ID" value="NZ_BAAAXF010000082.1"/>
</dbReference>
<keyword evidence="3" id="KW-1185">Reference proteome</keyword>
<evidence type="ECO:0000313" key="3">
    <source>
        <dbReference type="Proteomes" id="UP001501455"/>
    </source>
</evidence>
<dbReference type="PROSITE" id="PS51257">
    <property type="entry name" value="PROKAR_LIPOPROTEIN"/>
    <property type="match status" value="1"/>
</dbReference>
<evidence type="ECO:0000313" key="2">
    <source>
        <dbReference type="EMBL" id="GAA3505031.1"/>
    </source>
</evidence>
<comment type="caution">
    <text evidence="2">The sequence shown here is derived from an EMBL/GenBank/DDBJ whole genome shotgun (WGS) entry which is preliminary data.</text>
</comment>
<proteinExistence type="predicted"/>
<evidence type="ECO:0000256" key="1">
    <source>
        <dbReference type="SAM" id="MobiDB-lite"/>
    </source>
</evidence>
<dbReference type="Proteomes" id="UP001501455">
    <property type="component" value="Unassembled WGS sequence"/>
</dbReference>
<name>A0ABP6UFP9_9ACTN</name>
<reference evidence="3" key="1">
    <citation type="journal article" date="2019" name="Int. J. Syst. Evol. Microbiol.">
        <title>The Global Catalogue of Microorganisms (GCM) 10K type strain sequencing project: providing services to taxonomists for standard genome sequencing and annotation.</title>
        <authorList>
            <consortium name="The Broad Institute Genomics Platform"/>
            <consortium name="The Broad Institute Genome Sequencing Center for Infectious Disease"/>
            <person name="Wu L."/>
            <person name="Ma J."/>
        </authorList>
    </citation>
    <scope>NUCLEOTIDE SEQUENCE [LARGE SCALE GENOMIC DNA]</scope>
    <source>
        <strain evidence="3">JCM 4816</strain>
    </source>
</reference>
<gene>
    <name evidence="2" type="ORF">GCM10019016_121440</name>
</gene>
<dbReference type="EMBL" id="BAAAXF010000082">
    <property type="protein sequence ID" value="GAA3505031.1"/>
    <property type="molecule type" value="Genomic_DNA"/>
</dbReference>
<protein>
    <recommendedName>
        <fullName evidence="4">Secreted protein</fullName>
    </recommendedName>
</protein>
<sequence length="89" mass="9523">MRRSYGRGAAVAAGAAALLLAGCSTPTDYSEIVTFTDEHGRVCTAAVVVDQEQNENDDYEVSGLDCDYPPEGRTPGPTRYSPLPERDAK</sequence>
<organism evidence="2 3">
    <name type="scientific">Streptomyces prasinosporus</name>
    <dbReference type="NCBI Taxonomy" id="68256"/>
    <lineage>
        <taxon>Bacteria</taxon>
        <taxon>Bacillati</taxon>
        <taxon>Actinomycetota</taxon>
        <taxon>Actinomycetes</taxon>
        <taxon>Kitasatosporales</taxon>
        <taxon>Streptomycetaceae</taxon>
        <taxon>Streptomyces</taxon>
        <taxon>Streptomyces albogriseolus group</taxon>
    </lineage>
</organism>